<dbReference type="GO" id="GO:0004181">
    <property type="term" value="F:metallocarboxypeptidase activity"/>
    <property type="evidence" value="ECO:0007669"/>
    <property type="project" value="InterPro"/>
</dbReference>
<feature type="non-terminal residue" evidence="12">
    <location>
        <position position="1"/>
    </location>
</feature>
<comment type="similarity">
    <text evidence="2 10">Belongs to the peptidase M14 family.</text>
</comment>
<dbReference type="InterPro" id="IPR057246">
    <property type="entry name" value="CARBOXYPEPT_ZN_1"/>
</dbReference>
<evidence type="ECO:0000259" key="11">
    <source>
        <dbReference type="PROSITE" id="PS52035"/>
    </source>
</evidence>
<keyword evidence="9" id="KW-0482">Metalloprotease</keyword>
<keyword evidence="7" id="KW-0378">Hydrolase</keyword>
<protein>
    <recommendedName>
        <fullName evidence="11">Peptidase M14 domain-containing protein</fullName>
    </recommendedName>
</protein>
<proteinExistence type="inferred from homology"/>
<evidence type="ECO:0000256" key="8">
    <source>
        <dbReference type="ARBA" id="ARBA00022833"/>
    </source>
</evidence>
<dbReference type="PROSITE" id="PS52035">
    <property type="entry name" value="PEPTIDASE_M14"/>
    <property type="match status" value="1"/>
</dbReference>
<evidence type="ECO:0000256" key="10">
    <source>
        <dbReference type="PROSITE-ProRule" id="PRU01379"/>
    </source>
</evidence>
<evidence type="ECO:0000256" key="3">
    <source>
        <dbReference type="ARBA" id="ARBA00022645"/>
    </source>
</evidence>
<accession>A0A3M6TXB5</accession>
<comment type="caution">
    <text evidence="12">The sequence shown here is derived from an EMBL/GenBank/DDBJ whole genome shotgun (WGS) entry which is preliminary data.</text>
</comment>
<dbReference type="Gene3D" id="3.40.630.10">
    <property type="entry name" value="Zn peptidases"/>
    <property type="match status" value="2"/>
</dbReference>
<dbReference type="SMART" id="SM00631">
    <property type="entry name" value="Zn_pept"/>
    <property type="match status" value="1"/>
</dbReference>
<dbReference type="FunFam" id="3.40.630.10:FF:000084">
    <property type="entry name" value="Carboxypeptidase B2"/>
    <property type="match status" value="2"/>
</dbReference>
<evidence type="ECO:0000256" key="4">
    <source>
        <dbReference type="ARBA" id="ARBA00022670"/>
    </source>
</evidence>
<dbReference type="SUPFAM" id="SSF53187">
    <property type="entry name" value="Zn-dependent exopeptidases"/>
    <property type="match status" value="1"/>
</dbReference>
<evidence type="ECO:0000256" key="7">
    <source>
        <dbReference type="ARBA" id="ARBA00022801"/>
    </source>
</evidence>
<keyword evidence="5" id="KW-0479">Metal-binding</keyword>
<dbReference type="PANTHER" id="PTHR11705">
    <property type="entry name" value="PROTEASE FAMILY M14 CARBOXYPEPTIDASE A,B"/>
    <property type="match status" value="1"/>
</dbReference>
<evidence type="ECO:0000256" key="2">
    <source>
        <dbReference type="ARBA" id="ARBA00005988"/>
    </source>
</evidence>
<keyword evidence="13" id="KW-1185">Reference proteome</keyword>
<comment type="cofactor">
    <cofactor evidence="1">
        <name>Zn(2+)</name>
        <dbReference type="ChEBI" id="CHEBI:29105"/>
    </cofactor>
</comment>
<evidence type="ECO:0000313" key="12">
    <source>
        <dbReference type="EMBL" id="RMX45944.1"/>
    </source>
</evidence>
<keyword evidence="6" id="KW-0732">Signal</keyword>
<reference evidence="12 13" key="1">
    <citation type="journal article" date="2018" name="Sci. Rep.">
        <title>Comparative analysis of the Pocillopora damicornis genome highlights role of immune system in coral evolution.</title>
        <authorList>
            <person name="Cunning R."/>
            <person name="Bay R.A."/>
            <person name="Gillette P."/>
            <person name="Baker A.C."/>
            <person name="Traylor-Knowles N."/>
        </authorList>
    </citation>
    <scope>NUCLEOTIDE SEQUENCE [LARGE SCALE GENOMIC DNA]</scope>
    <source>
        <strain evidence="12">RSMAS</strain>
        <tissue evidence="12">Whole animal</tissue>
    </source>
</reference>
<dbReference type="InterPro" id="IPR057247">
    <property type="entry name" value="CARBOXYPEPT_ZN_2"/>
</dbReference>
<keyword evidence="3" id="KW-0121">Carboxypeptidase</keyword>
<evidence type="ECO:0000313" key="13">
    <source>
        <dbReference type="Proteomes" id="UP000275408"/>
    </source>
</evidence>
<feature type="active site" description="Proton donor/acceptor" evidence="10">
    <location>
        <position position="212"/>
    </location>
</feature>
<dbReference type="AlphaFoldDB" id="A0A3M6TXB5"/>
<organism evidence="12 13">
    <name type="scientific">Pocillopora damicornis</name>
    <name type="common">Cauliflower coral</name>
    <name type="synonym">Millepora damicornis</name>
    <dbReference type="NCBI Taxonomy" id="46731"/>
    <lineage>
        <taxon>Eukaryota</taxon>
        <taxon>Metazoa</taxon>
        <taxon>Cnidaria</taxon>
        <taxon>Anthozoa</taxon>
        <taxon>Hexacorallia</taxon>
        <taxon>Scleractinia</taxon>
        <taxon>Astrocoeniina</taxon>
        <taxon>Pocilloporidae</taxon>
        <taxon>Pocillopora</taxon>
    </lineage>
</organism>
<dbReference type="PANTHER" id="PTHR11705:SF143">
    <property type="entry name" value="SLL0236 PROTEIN"/>
    <property type="match status" value="1"/>
</dbReference>
<sequence>IVSWIKATSQSSNIVRMHSLGKSYENRDQYILQIQANHQVIKPLVFINCGTHAREWISPASCIYIIDQIVSQYGKDPSVTALLDKIDLAIVPVFNVDGYVYTWTQGSSAMSEKEVQNLDRFLKSQLKRLAGFLDVHSYSQMWMIPWGFAKENIKDYDELMRVGKAAVDVIKSMEFSTTYDLGPSSRLLYINSGSLTDYVYGGLKVKYSFAVELRDQGKFGFVLPASQIEPTAKELFEGLKAMVRKMHIG</sequence>
<keyword evidence="4" id="KW-0645">Protease</keyword>
<dbReference type="GO" id="GO:0005615">
    <property type="term" value="C:extracellular space"/>
    <property type="evidence" value="ECO:0007669"/>
    <property type="project" value="TreeGrafter"/>
</dbReference>
<dbReference type="Proteomes" id="UP000275408">
    <property type="component" value="Unassembled WGS sequence"/>
</dbReference>
<evidence type="ECO:0000256" key="5">
    <source>
        <dbReference type="ARBA" id="ARBA00022723"/>
    </source>
</evidence>
<dbReference type="Pfam" id="PF00246">
    <property type="entry name" value="Peptidase_M14"/>
    <property type="match status" value="2"/>
</dbReference>
<dbReference type="OrthoDB" id="3626597at2759"/>
<dbReference type="PROSITE" id="PS00132">
    <property type="entry name" value="CARBOXYPEPT_ZN_1"/>
    <property type="match status" value="1"/>
</dbReference>
<feature type="domain" description="Peptidase M14" evidence="11">
    <location>
        <begin position="1"/>
        <end position="246"/>
    </location>
</feature>
<dbReference type="GO" id="GO:0006508">
    <property type="term" value="P:proteolysis"/>
    <property type="evidence" value="ECO:0007669"/>
    <property type="project" value="UniProtKB-KW"/>
</dbReference>
<dbReference type="PRINTS" id="PR00765">
    <property type="entry name" value="CRBOXYPTASEA"/>
</dbReference>
<evidence type="ECO:0000256" key="1">
    <source>
        <dbReference type="ARBA" id="ARBA00001947"/>
    </source>
</evidence>
<dbReference type="GO" id="GO:0008270">
    <property type="term" value="F:zinc ion binding"/>
    <property type="evidence" value="ECO:0007669"/>
    <property type="project" value="InterPro"/>
</dbReference>
<dbReference type="PROSITE" id="PS00133">
    <property type="entry name" value="CARBOXYPEPT_ZN_2"/>
    <property type="match status" value="1"/>
</dbReference>
<keyword evidence="8" id="KW-0862">Zinc</keyword>
<gene>
    <name evidence="12" type="ORF">pdam_00011050</name>
</gene>
<dbReference type="EMBL" id="RCHS01002741">
    <property type="protein sequence ID" value="RMX45944.1"/>
    <property type="molecule type" value="Genomic_DNA"/>
</dbReference>
<evidence type="ECO:0000256" key="9">
    <source>
        <dbReference type="ARBA" id="ARBA00023049"/>
    </source>
</evidence>
<evidence type="ECO:0000256" key="6">
    <source>
        <dbReference type="ARBA" id="ARBA00022729"/>
    </source>
</evidence>
<dbReference type="InterPro" id="IPR000834">
    <property type="entry name" value="Peptidase_M14"/>
</dbReference>
<name>A0A3M6TXB5_POCDA</name>